<evidence type="ECO:0000313" key="2">
    <source>
        <dbReference type="Proteomes" id="UP000012043"/>
    </source>
</evidence>
<dbReference type="PATRIC" id="fig|1197174.4.peg.621"/>
<organism evidence="1 2">
    <name type="scientific">Alishewanella aestuarii B11</name>
    <dbReference type="NCBI Taxonomy" id="1197174"/>
    <lineage>
        <taxon>Bacteria</taxon>
        <taxon>Pseudomonadati</taxon>
        <taxon>Pseudomonadota</taxon>
        <taxon>Gammaproteobacteria</taxon>
        <taxon>Alteromonadales</taxon>
        <taxon>Alteromonadaceae</taxon>
        <taxon>Alishewanella</taxon>
    </lineage>
</organism>
<reference evidence="1 2" key="1">
    <citation type="journal article" date="2012" name="J. Bacteriol.">
        <title>Genome Sequence of Pectin-Degrading Alishewanella aestuarii Strain B11T, Isolated from Tidal Flat Sediment.</title>
        <authorList>
            <person name="Jung J."/>
            <person name="Choi S."/>
            <person name="Chun J."/>
            <person name="Park W."/>
        </authorList>
    </citation>
    <scope>NUCLEOTIDE SEQUENCE [LARGE SCALE GENOMIC DNA]</scope>
    <source>
        <strain evidence="1 2">B11</strain>
    </source>
</reference>
<gene>
    <name evidence="1" type="ORF">AEST_06340</name>
</gene>
<proteinExistence type="predicted"/>
<accession>J1Q5B8</accession>
<evidence type="ECO:0000313" key="1">
    <source>
        <dbReference type="EMBL" id="EJI86318.1"/>
    </source>
</evidence>
<keyword evidence="2" id="KW-1185">Reference proteome</keyword>
<dbReference type="Proteomes" id="UP000012043">
    <property type="component" value="Unassembled WGS sequence"/>
</dbReference>
<dbReference type="EMBL" id="ALAB01000005">
    <property type="protein sequence ID" value="EJI86318.1"/>
    <property type="molecule type" value="Genomic_DNA"/>
</dbReference>
<sequence length="41" mass="4835">MISNKFDHLVHRAKFLLVEIKNSAEYTDFIENRQLKNRSAG</sequence>
<comment type="caution">
    <text evidence="1">The sequence shown here is derived from an EMBL/GenBank/DDBJ whole genome shotgun (WGS) entry which is preliminary data.</text>
</comment>
<dbReference type="AlphaFoldDB" id="J1Q5B8"/>
<name>J1Q5B8_9ALTE</name>
<protein>
    <submittedName>
        <fullName evidence="1">Uncharacterized protein</fullName>
    </submittedName>
</protein>